<name>A0A1B0ABH7_GLOPL</name>
<keyword evidence="1" id="KW-1133">Transmembrane helix</keyword>
<keyword evidence="1" id="KW-0812">Transmembrane</keyword>
<reference evidence="2" key="2">
    <citation type="submission" date="2020-05" db="UniProtKB">
        <authorList>
            <consortium name="EnsemblMetazoa"/>
        </authorList>
    </citation>
    <scope>IDENTIFICATION</scope>
    <source>
        <strain evidence="2">IAEA</strain>
    </source>
</reference>
<dbReference type="AlphaFoldDB" id="A0A1B0ABH7"/>
<dbReference type="VEuPathDB" id="VectorBase:GPAI040219"/>
<organism evidence="2 3">
    <name type="scientific">Glossina pallidipes</name>
    <name type="common">Tsetse fly</name>
    <dbReference type="NCBI Taxonomy" id="7398"/>
    <lineage>
        <taxon>Eukaryota</taxon>
        <taxon>Metazoa</taxon>
        <taxon>Ecdysozoa</taxon>
        <taxon>Arthropoda</taxon>
        <taxon>Hexapoda</taxon>
        <taxon>Insecta</taxon>
        <taxon>Pterygota</taxon>
        <taxon>Neoptera</taxon>
        <taxon>Endopterygota</taxon>
        <taxon>Diptera</taxon>
        <taxon>Brachycera</taxon>
        <taxon>Muscomorpha</taxon>
        <taxon>Hippoboscoidea</taxon>
        <taxon>Glossinidae</taxon>
        <taxon>Glossina</taxon>
    </lineage>
</organism>
<keyword evidence="1" id="KW-0472">Membrane</keyword>
<evidence type="ECO:0000313" key="3">
    <source>
        <dbReference type="Proteomes" id="UP000092445"/>
    </source>
</evidence>
<evidence type="ECO:0000313" key="2">
    <source>
        <dbReference type="EnsemblMetazoa" id="GPAI040219-PA"/>
    </source>
</evidence>
<feature type="transmembrane region" description="Helical" evidence="1">
    <location>
        <begin position="39"/>
        <end position="60"/>
    </location>
</feature>
<dbReference type="Proteomes" id="UP000092445">
    <property type="component" value="Unassembled WGS sequence"/>
</dbReference>
<sequence length="148" mass="16958">MESFYYKHNGKKLIFPFDLLHPDIPIEGAQALPVSAKLNTFWCALGAITLVVIAALSYWLRRCSIEKKETYALKDIYVKNIRLFTNEIFIRFNEILLDKEAGGTNGPIVTQERRSRNIHERVVGGVRKGIDDQIARRIAERTELPQKG</sequence>
<protein>
    <submittedName>
        <fullName evidence="2">Uncharacterized protein</fullName>
    </submittedName>
</protein>
<proteinExistence type="predicted"/>
<reference evidence="3" key="1">
    <citation type="submission" date="2014-03" db="EMBL/GenBank/DDBJ databases">
        <authorList>
            <person name="Aksoy S."/>
            <person name="Warren W."/>
            <person name="Wilson R.K."/>
        </authorList>
    </citation>
    <scope>NUCLEOTIDE SEQUENCE [LARGE SCALE GENOMIC DNA]</scope>
    <source>
        <strain evidence="3">IAEA</strain>
    </source>
</reference>
<dbReference type="EnsemblMetazoa" id="GPAI040219-RA">
    <property type="protein sequence ID" value="GPAI040219-PA"/>
    <property type="gene ID" value="GPAI040219"/>
</dbReference>
<accession>A0A1B0ABH7</accession>
<keyword evidence="3" id="KW-1185">Reference proteome</keyword>
<evidence type="ECO:0000256" key="1">
    <source>
        <dbReference type="SAM" id="Phobius"/>
    </source>
</evidence>